<evidence type="ECO:0000313" key="2">
    <source>
        <dbReference type="EMBL" id="CDK27369.1"/>
    </source>
</evidence>
<dbReference type="InterPro" id="IPR051044">
    <property type="entry name" value="MAG_DAG_Lipase"/>
</dbReference>
<dbReference type="InterPro" id="IPR022742">
    <property type="entry name" value="Hydrolase_4"/>
</dbReference>
<sequence>MSLPYVPVGIPVYKTIEHNGANFNTVIWSHQGAFNGKRILFVHGFGERVEVYSQFFDRLTSFGFDVFAFDQRGFGKTGEEWSARGFTNNYHTFDDLEFFITLNLNELAKEDKLCLVGHSMGGGIVLEYASVGKQKDKLYKIACTGPEILLSPEIKPNLLLEWTVRGLAQLPYLKKTKFYPKIKFELVTHDVGYQDYLKADELMAPVGTLVMLRDMVLRGRGLLTEENMTKLRGDLPLLIVQGEEDKLSLAAGAVQYCKEANRVKGNDLRSVILIPGCYHSCLIESPEYYDKAEAAIVNFLSS</sequence>
<dbReference type="InterPro" id="IPR029058">
    <property type="entry name" value="AB_hydrolase_fold"/>
</dbReference>
<feature type="domain" description="Serine aminopeptidase S33" evidence="1">
    <location>
        <begin position="38"/>
        <end position="285"/>
    </location>
</feature>
<dbReference type="EMBL" id="HG793128">
    <property type="protein sequence ID" value="CDK27369.1"/>
    <property type="molecule type" value="Genomic_DNA"/>
</dbReference>
<dbReference type="RefSeq" id="XP_022459364.1">
    <property type="nucleotide sequence ID" value="XM_022601753.1"/>
</dbReference>
<dbReference type="SUPFAM" id="SSF53474">
    <property type="entry name" value="alpha/beta-Hydrolases"/>
    <property type="match status" value="1"/>
</dbReference>
<gene>
    <name evidence="2" type="ORF">KUCA_T00003347001</name>
</gene>
<accession>W6MLI5</accession>
<dbReference type="AlphaFoldDB" id="W6MLI5"/>
<dbReference type="Proteomes" id="UP000019384">
    <property type="component" value="Unassembled WGS sequence"/>
</dbReference>
<name>W6MLI5_9ASCO</name>
<dbReference type="Pfam" id="PF12146">
    <property type="entry name" value="Hydrolase_4"/>
    <property type="match status" value="1"/>
</dbReference>
<dbReference type="OrthoDB" id="10249433at2759"/>
<reference evidence="2" key="1">
    <citation type="submission" date="2013-12" db="EMBL/GenBank/DDBJ databases">
        <authorList>
            <person name="Genoscope - CEA"/>
        </authorList>
    </citation>
    <scope>NUCLEOTIDE SEQUENCE</scope>
    <source>
        <strain evidence="2">CBS 1993</strain>
    </source>
</reference>
<dbReference type="GeneID" id="34520752"/>
<dbReference type="HOGENOM" id="CLU_026209_5_0_1"/>
<dbReference type="STRING" id="1382522.W6MLI5"/>
<keyword evidence="3" id="KW-1185">Reference proteome</keyword>
<dbReference type="Gene3D" id="3.40.50.1820">
    <property type="entry name" value="alpha/beta hydrolase"/>
    <property type="match status" value="1"/>
</dbReference>
<dbReference type="PANTHER" id="PTHR11614">
    <property type="entry name" value="PHOSPHOLIPASE-RELATED"/>
    <property type="match status" value="1"/>
</dbReference>
<dbReference type="InterPro" id="IPR000073">
    <property type="entry name" value="AB_hydrolase_1"/>
</dbReference>
<dbReference type="PRINTS" id="PR00111">
    <property type="entry name" value="ABHYDROLASE"/>
</dbReference>
<reference evidence="2" key="2">
    <citation type="submission" date="2014-02" db="EMBL/GenBank/DDBJ databases">
        <title>Complete DNA sequence of /Kuraishia capsulata/ illustrates novel genomic features among budding yeasts (/Saccharomycotina/).</title>
        <authorList>
            <person name="Morales L."/>
            <person name="Noel B."/>
            <person name="Porcel B."/>
            <person name="Marcet-Houben M."/>
            <person name="Hullo M-F."/>
            <person name="Sacerdot C."/>
            <person name="Tekaia F."/>
            <person name="Leh-Louis V."/>
            <person name="Despons L."/>
            <person name="Khanna V."/>
            <person name="Aury J-M."/>
            <person name="Barbe V."/>
            <person name="Couloux A."/>
            <person name="Labadie K."/>
            <person name="Pelletier E."/>
            <person name="Souciet J-L."/>
            <person name="Boekhout T."/>
            <person name="Gabaldon T."/>
            <person name="Wincker P."/>
            <person name="Dujon B."/>
        </authorList>
    </citation>
    <scope>NUCLEOTIDE SEQUENCE</scope>
    <source>
        <strain evidence="2">CBS 1993</strain>
    </source>
</reference>
<proteinExistence type="predicted"/>
<organism evidence="2 3">
    <name type="scientific">Kuraishia capsulata CBS 1993</name>
    <dbReference type="NCBI Taxonomy" id="1382522"/>
    <lineage>
        <taxon>Eukaryota</taxon>
        <taxon>Fungi</taxon>
        <taxon>Dikarya</taxon>
        <taxon>Ascomycota</taxon>
        <taxon>Saccharomycotina</taxon>
        <taxon>Pichiomycetes</taxon>
        <taxon>Pichiales</taxon>
        <taxon>Pichiaceae</taxon>
        <taxon>Kuraishia</taxon>
    </lineage>
</organism>
<protein>
    <recommendedName>
        <fullName evidence="1">Serine aminopeptidase S33 domain-containing protein</fullName>
    </recommendedName>
</protein>
<evidence type="ECO:0000259" key="1">
    <source>
        <dbReference type="Pfam" id="PF12146"/>
    </source>
</evidence>
<evidence type="ECO:0000313" key="3">
    <source>
        <dbReference type="Proteomes" id="UP000019384"/>
    </source>
</evidence>